<evidence type="ECO:0000313" key="2">
    <source>
        <dbReference type="EMBL" id="SER60503.1"/>
    </source>
</evidence>
<dbReference type="STRING" id="155974.SAMN04487818_104302"/>
<dbReference type="Proteomes" id="UP000199051">
    <property type="component" value="Unassembled WGS sequence"/>
</dbReference>
<sequence length="206" mass="21648">MPAEARRIPLDDPVRAVKEYAGIIGALRDAPRGAEADLEALAAEAVEGVLREGALLMAVVTPAQADPALLTGVVLLVPEGWDIGTADAVRDSVEDVGGPDVRQTILVASGVGPVVVAQRVPGVEQARARQPLVAQLQGFVPEPGTGRMLLLTLSAPSVRGWAEHQALFTELVASAGPSGSEQPPRVRRRSAQAPPDDSFEHHTYRL</sequence>
<evidence type="ECO:0000256" key="1">
    <source>
        <dbReference type="SAM" id="MobiDB-lite"/>
    </source>
</evidence>
<protein>
    <submittedName>
        <fullName evidence="2">Uncharacterized protein</fullName>
    </submittedName>
</protein>
<organism evidence="2 3">
    <name type="scientific">Actinokineospora terrae</name>
    <dbReference type="NCBI Taxonomy" id="155974"/>
    <lineage>
        <taxon>Bacteria</taxon>
        <taxon>Bacillati</taxon>
        <taxon>Actinomycetota</taxon>
        <taxon>Actinomycetes</taxon>
        <taxon>Pseudonocardiales</taxon>
        <taxon>Pseudonocardiaceae</taxon>
        <taxon>Actinokineospora</taxon>
    </lineage>
</organism>
<dbReference type="AlphaFoldDB" id="A0A1H9QL73"/>
<reference evidence="3" key="1">
    <citation type="submission" date="2016-10" db="EMBL/GenBank/DDBJ databases">
        <authorList>
            <person name="Varghese N."/>
            <person name="Submissions S."/>
        </authorList>
    </citation>
    <scope>NUCLEOTIDE SEQUENCE [LARGE SCALE GENOMIC DNA]</scope>
    <source>
        <strain evidence="3">DSM 44260</strain>
    </source>
</reference>
<accession>A0A1H9QL73</accession>
<evidence type="ECO:0000313" key="3">
    <source>
        <dbReference type="Proteomes" id="UP000199051"/>
    </source>
</evidence>
<gene>
    <name evidence="2" type="ORF">SAMN04487818_104302</name>
</gene>
<dbReference type="EMBL" id="FOGI01000004">
    <property type="protein sequence ID" value="SER60503.1"/>
    <property type="molecule type" value="Genomic_DNA"/>
</dbReference>
<name>A0A1H9QL73_9PSEU</name>
<proteinExistence type="predicted"/>
<keyword evidence="3" id="KW-1185">Reference proteome</keyword>
<feature type="region of interest" description="Disordered" evidence="1">
    <location>
        <begin position="174"/>
        <end position="206"/>
    </location>
</feature>